<evidence type="ECO:0000256" key="1">
    <source>
        <dbReference type="ARBA" id="ARBA00022481"/>
    </source>
</evidence>
<dbReference type="Gene3D" id="6.10.340.10">
    <property type="match status" value="1"/>
</dbReference>
<reference evidence="9 10" key="1">
    <citation type="submission" date="2021-12" db="EMBL/GenBank/DDBJ databases">
        <title>Complete genome sequence of Phytobacter diazotrophicus TA9734.</title>
        <authorList>
            <person name="Kubota H."/>
            <person name="Nakayama Y."/>
            <person name="Ariyoshi T."/>
        </authorList>
    </citation>
    <scope>NUCLEOTIDE SEQUENCE [LARGE SCALE GENOMIC DNA]</scope>
    <source>
        <strain evidence="9 10">TA9734</strain>
    </source>
</reference>
<sequence>MVKNMNIRRKLTSAFSLIILVLLVLSGVFYYNFSTLVNANNWNVHTYQVIDENRALTLSLVNMETGLRGFALTGKEEMLEPYNIGMKSFSSHWDALKEFTADNPAQQERLKHLSEQYSLWLHDVAEKIINQRREVVNQKMSIDDFNASFEANTGKSQMDTMRGIIDEMINAESALLLVRQDTVKSTETQTRSILLFGALLSVIIAVALCIIVARIITAPLQIAVKTAESIAQGDLTSSIKGHSRDETGQLLSALDAMQMQLRSLVEKIQDSAASIDEAAREVAIGNTNLSSRTEEQAASLIETSASMEQLTATVRQNTSNAQHASTLAATASSVAERGGKVVHNVINTMSSISDSSQKIVEIIATIEGIAFQTNILALNAAVEAARAGEQGRGFAVVASEVRGLAQRSATAAKEIKELIEASSAKVSEGSMLVGQAGSTMDEIMASIHEVSSLMTEISSASGEQSSGIEHIRVAVNQMDDVTQQNAALVEQAAAAAASLEEQASTLTQTVGTFRVV</sequence>
<feature type="domain" description="Methyl-accepting transducer" evidence="7">
    <location>
        <begin position="271"/>
        <end position="500"/>
    </location>
</feature>
<evidence type="ECO:0000259" key="7">
    <source>
        <dbReference type="PROSITE" id="PS50111"/>
    </source>
</evidence>
<dbReference type="PANTHER" id="PTHR43531:SF14">
    <property type="entry name" value="METHYL-ACCEPTING CHEMOTAXIS PROTEIN I-RELATED"/>
    <property type="match status" value="1"/>
</dbReference>
<feature type="transmembrane region" description="Helical" evidence="6">
    <location>
        <begin position="193"/>
        <end position="216"/>
    </location>
</feature>
<keyword evidence="6" id="KW-0812">Transmembrane</keyword>
<dbReference type="Pfam" id="PF00015">
    <property type="entry name" value="MCPsignal"/>
    <property type="match status" value="1"/>
</dbReference>
<keyword evidence="1" id="KW-0488">Methylation</keyword>
<gene>
    <name evidence="9" type="ORF">PDTA9734_27890</name>
</gene>
<dbReference type="PANTHER" id="PTHR43531">
    <property type="entry name" value="PROTEIN ICFG"/>
    <property type="match status" value="1"/>
</dbReference>
<keyword evidence="6" id="KW-1133">Transmembrane helix</keyword>
<evidence type="ECO:0000256" key="5">
    <source>
        <dbReference type="PROSITE-ProRule" id="PRU00284"/>
    </source>
</evidence>
<dbReference type="RefSeq" id="WP_039079134.1">
    <property type="nucleotide sequence ID" value="NZ_AP025334.1"/>
</dbReference>
<dbReference type="SMART" id="SM00283">
    <property type="entry name" value="MA"/>
    <property type="match status" value="1"/>
</dbReference>
<dbReference type="CDD" id="cd06225">
    <property type="entry name" value="HAMP"/>
    <property type="match status" value="1"/>
</dbReference>
<keyword evidence="6" id="KW-0472">Membrane</keyword>
<evidence type="ECO:0000313" key="10">
    <source>
        <dbReference type="Proteomes" id="UP001320460"/>
    </source>
</evidence>
<dbReference type="PRINTS" id="PR00260">
    <property type="entry name" value="CHEMTRNSDUCR"/>
</dbReference>
<protein>
    <recommendedName>
        <fullName evidence="11">Methyl-accepting chemotaxis protein</fullName>
    </recommendedName>
</protein>
<dbReference type="CDD" id="cd19410">
    <property type="entry name" value="HK9-like_sensor"/>
    <property type="match status" value="1"/>
</dbReference>
<feature type="domain" description="HAMP" evidence="8">
    <location>
        <begin position="214"/>
        <end position="266"/>
    </location>
</feature>
<dbReference type="InterPro" id="IPR051310">
    <property type="entry name" value="MCP_chemotaxis"/>
</dbReference>
<dbReference type="InterPro" id="IPR007891">
    <property type="entry name" value="CHASE3"/>
</dbReference>
<organism evidence="9 10">
    <name type="scientific">Phytobacter diazotrophicus</name>
    <dbReference type="NCBI Taxonomy" id="395631"/>
    <lineage>
        <taxon>Bacteria</taxon>
        <taxon>Pseudomonadati</taxon>
        <taxon>Pseudomonadota</taxon>
        <taxon>Gammaproteobacteria</taxon>
        <taxon>Enterobacterales</taxon>
        <taxon>Enterobacteriaceae</taxon>
        <taxon>Phytobacter</taxon>
    </lineage>
</organism>
<evidence type="ECO:0000313" key="9">
    <source>
        <dbReference type="EMBL" id="BDD51302.1"/>
    </source>
</evidence>
<dbReference type="SUPFAM" id="SSF58104">
    <property type="entry name" value="Methyl-accepting chemotaxis protein (MCP) signaling domain"/>
    <property type="match status" value="1"/>
</dbReference>
<keyword evidence="3 5" id="KW-0807">Transducer</keyword>
<dbReference type="PROSITE" id="PS50885">
    <property type="entry name" value="HAMP"/>
    <property type="match status" value="1"/>
</dbReference>
<dbReference type="InterPro" id="IPR003660">
    <property type="entry name" value="HAMP_dom"/>
</dbReference>
<evidence type="ECO:0000256" key="6">
    <source>
        <dbReference type="SAM" id="Phobius"/>
    </source>
</evidence>
<dbReference type="InterPro" id="IPR004089">
    <property type="entry name" value="MCPsignal_dom"/>
</dbReference>
<dbReference type="EMBL" id="AP025334">
    <property type="protein sequence ID" value="BDD51302.1"/>
    <property type="molecule type" value="Genomic_DNA"/>
</dbReference>
<comment type="similarity">
    <text evidence="4">Belongs to the methyl-accepting chemotaxis (MCP) protein family.</text>
</comment>
<dbReference type="Pfam" id="PF00672">
    <property type="entry name" value="HAMP"/>
    <property type="match status" value="1"/>
</dbReference>
<proteinExistence type="inferred from homology"/>
<name>A0ABM7VWK7_9ENTR</name>
<evidence type="ECO:0000256" key="3">
    <source>
        <dbReference type="ARBA" id="ARBA00023224"/>
    </source>
</evidence>
<dbReference type="CDD" id="cd11386">
    <property type="entry name" value="MCP_signal"/>
    <property type="match status" value="1"/>
</dbReference>
<dbReference type="InterPro" id="IPR004090">
    <property type="entry name" value="Chemotax_Me-accpt_rcpt"/>
</dbReference>
<evidence type="ECO:0000256" key="4">
    <source>
        <dbReference type="ARBA" id="ARBA00029447"/>
    </source>
</evidence>
<dbReference type="Pfam" id="PF05227">
    <property type="entry name" value="CHASE3"/>
    <property type="match status" value="1"/>
</dbReference>
<dbReference type="Proteomes" id="UP001320460">
    <property type="component" value="Chromosome"/>
</dbReference>
<evidence type="ECO:0000256" key="2">
    <source>
        <dbReference type="ARBA" id="ARBA00022500"/>
    </source>
</evidence>
<accession>A0ABM7VWK7</accession>
<keyword evidence="10" id="KW-1185">Reference proteome</keyword>
<evidence type="ECO:0000259" key="8">
    <source>
        <dbReference type="PROSITE" id="PS50885"/>
    </source>
</evidence>
<evidence type="ECO:0008006" key="11">
    <source>
        <dbReference type="Google" id="ProtNLM"/>
    </source>
</evidence>
<dbReference type="SMART" id="SM00304">
    <property type="entry name" value="HAMP"/>
    <property type="match status" value="1"/>
</dbReference>
<keyword evidence="2" id="KW-0145">Chemotaxis</keyword>
<dbReference type="Gene3D" id="1.10.287.950">
    <property type="entry name" value="Methyl-accepting chemotaxis protein"/>
    <property type="match status" value="1"/>
</dbReference>
<dbReference type="PROSITE" id="PS50111">
    <property type="entry name" value="CHEMOTAXIS_TRANSDUC_2"/>
    <property type="match status" value="1"/>
</dbReference>